<evidence type="ECO:0000256" key="1">
    <source>
        <dbReference type="ARBA" id="ARBA00022676"/>
    </source>
</evidence>
<evidence type="ECO:0000313" key="6">
    <source>
        <dbReference type="Proteomes" id="UP000216352"/>
    </source>
</evidence>
<dbReference type="Gene3D" id="3.40.50.2000">
    <property type="entry name" value="Glycogen Phosphorylase B"/>
    <property type="match status" value="2"/>
</dbReference>
<dbReference type="InterPro" id="IPR028098">
    <property type="entry name" value="Glyco_trans_4-like_N"/>
</dbReference>
<name>A0A261FRA5_9BIFI</name>
<evidence type="ECO:0000259" key="3">
    <source>
        <dbReference type="Pfam" id="PF00534"/>
    </source>
</evidence>
<dbReference type="PANTHER" id="PTHR12526:SF630">
    <property type="entry name" value="GLYCOSYLTRANSFERASE"/>
    <property type="match status" value="1"/>
</dbReference>
<protein>
    <submittedName>
        <fullName evidence="5">Exopolysaccharide biosynthesis protein</fullName>
    </submittedName>
</protein>
<keyword evidence="6" id="KW-1185">Reference proteome</keyword>
<evidence type="ECO:0000313" key="5">
    <source>
        <dbReference type="EMBL" id="OZG61336.1"/>
    </source>
</evidence>
<dbReference type="InterPro" id="IPR001296">
    <property type="entry name" value="Glyco_trans_1"/>
</dbReference>
<dbReference type="AlphaFoldDB" id="A0A261FRA5"/>
<dbReference type="EMBL" id="MWWX01000010">
    <property type="protein sequence ID" value="OZG61336.1"/>
    <property type="molecule type" value="Genomic_DNA"/>
</dbReference>
<dbReference type="SUPFAM" id="SSF53756">
    <property type="entry name" value="UDP-Glycosyltransferase/glycogen phosphorylase"/>
    <property type="match status" value="1"/>
</dbReference>
<dbReference type="RefSeq" id="WP_226847416.1">
    <property type="nucleotide sequence ID" value="NZ_BDIS01000001.1"/>
</dbReference>
<gene>
    <name evidence="5" type="ORF">BLEM_1548</name>
</gene>
<dbReference type="Pfam" id="PF00534">
    <property type="entry name" value="Glycos_transf_1"/>
    <property type="match status" value="1"/>
</dbReference>
<dbReference type="CDD" id="cd03808">
    <property type="entry name" value="GT4_CapM-like"/>
    <property type="match status" value="1"/>
</dbReference>
<proteinExistence type="predicted"/>
<sequence>MNKHRLLLIIESMGGSSRHVVDLVNGLDPELFDIALVYGTSRVDEYFAAALPGMAKRARLIPCDDLVRPISPQHELRALRFVKRVIREFKPGIVHCHSSKAGIIGRLTAKQCGVRKVFYTPHAYSFQAPEFSGKKRMVFVGLERWFSRHATTLTFNVSEGERRAALAERLDNPSKFETVYNGVRDIVMPSRAEALDVLGLGQTIPADAPVVGVTARLVEQKDPMTSIAVAAKVIERRPDTHVIYVGDGPYEERMRGFAAEHGVEANVHLLGYRPDAERIVGAFDVYLLTSLYEGMPYSLVEALRAGVPIAATDVTGNDEVVEPHHNGLLFPIGDAEAGADAVLELLDRRIPSEQVRQTYLDRFTLERMLRRITEAYLR</sequence>
<evidence type="ECO:0000259" key="4">
    <source>
        <dbReference type="Pfam" id="PF13439"/>
    </source>
</evidence>
<keyword evidence="2" id="KW-0808">Transferase</keyword>
<dbReference type="PANTHER" id="PTHR12526">
    <property type="entry name" value="GLYCOSYLTRANSFERASE"/>
    <property type="match status" value="1"/>
</dbReference>
<comment type="caution">
    <text evidence="5">The sequence shown here is derived from an EMBL/GenBank/DDBJ whole genome shotgun (WGS) entry which is preliminary data.</text>
</comment>
<dbReference type="GO" id="GO:0016757">
    <property type="term" value="F:glycosyltransferase activity"/>
    <property type="evidence" value="ECO:0007669"/>
    <property type="project" value="UniProtKB-KW"/>
</dbReference>
<dbReference type="STRING" id="1603886.GCA_001895165_00133"/>
<accession>A0A261FRA5</accession>
<feature type="domain" description="Glycosyl transferase family 1" evidence="3">
    <location>
        <begin position="204"/>
        <end position="354"/>
    </location>
</feature>
<reference evidence="5 6" key="1">
    <citation type="journal article" date="2017" name="BMC Genomics">
        <title>Comparative genomic and phylogenomic analyses of the Bifidobacteriaceae family.</title>
        <authorList>
            <person name="Lugli G.A."/>
            <person name="Milani C."/>
            <person name="Turroni F."/>
            <person name="Duranti S."/>
            <person name="Mancabelli L."/>
            <person name="Mangifesta M."/>
            <person name="Ferrario C."/>
            <person name="Modesto M."/>
            <person name="Mattarelli P."/>
            <person name="Jiri K."/>
            <person name="van Sinderen D."/>
            <person name="Ventura M."/>
        </authorList>
    </citation>
    <scope>NUCLEOTIDE SEQUENCE [LARGE SCALE GENOMIC DNA]</scope>
    <source>
        <strain evidence="5 6">DSM 28807</strain>
    </source>
</reference>
<dbReference type="Pfam" id="PF13439">
    <property type="entry name" value="Glyco_transf_4"/>
    <property type="match status" value="1"/>
</dbReference>
<evidence type="ECO:0000256" key="2">
    <source>
        <dbReference type="ARBA" id="ARBA00022679"/>
    </source>
</evidence>
<dbReference type="Proteomes" id="UP000216352">
    <property type="component" value="Unassembled WGS sequence"/>
</dbReference>
<organism evidence="5 6">
    <name type="scientific">Bifidobacterium lemurum</name>
    <dbReference type="NCBI Taxonomy" id="1603886"/>
    <lineage>
        <taxon>Bacteria</taxon>
        <taxon>Bacillati</taxon>
        <taxon>Actinomycetota</taxon>
        <taxon>Actinomycetes</taxon>
        <taxon>Bifidobacteriales</taxon>
        <taxon>Bifidobacteriaceae</taxon>
        <taxon>Bifidobacterium</taxon>
    </lineage>
</organism>
<feature type="domain" description="Glycosyltransferase subfamily 4-like N-terminal" evidence="4">
    <location>
        <begin position="13"/>
        <end position="183"/>
    </location>
</feature>
<keyword evidence="1" id="KW-0328">Glycosyltransferase</keyword>